<keyword evidence="1" id="KW-0472">Membrane</keyword>
<feature type="transmembrane region" description="Helical" evidence="1">
    <location>
        <begin position="170"/>
        <end position="188"/>
    </location>
</feature>
<feature type="transmembrane region" description="Helical" evidence="1">
    <location>
        <begin position="466"/>
        <end position="489"/>
    </location>
</feature>
<reference evidence="4" key="1">
    <citation type="journal article" date="2019" name="Int. J. Syst. Evol. Microbiol.">
        <title>The Global Catalogue of Microorganisms (GCM) 10K type strain sequencing project: providing services to taxonomists for standard genome sequencing and annotation.</title>
        <authorList>
            <consortium name="The Broad Institute Genomics Platform"/>
            <consortium name="The Broad Institute Genome Sequencing Center for Infectious Disease"/>
            <person name="Wu L."/>
            <person name="Ma J."/>
        </authorList>
    </citation>
    <scope>NUCLEOTIDE SEQUENCE [LARGE SCALE GENOMIC DNA]</scope>
    <source>
        <strain evidence="4">JCM 3366</strain>
    </source>
</reference>
<accession>A0ABW0T5R4</accession>
<feature type="transmembrane region" description="Helical" evidence="1">
    <location>
        <begin position="108"/>
        <end position="132"/>
    </location>
</feature>
<gene>
    <name evidence="3" type="ORF">ACFPOD_05950</name>
</gene>
<feature type="transmembrane region" description="Helical" evidence="1">
    <location>
        <begin position="416"/>
        <end position="446"/>
    </location>
</feature>
<proteinExistence type="predicted"/>
<dbReference type="PANTHER" id="PTHR35342">
    <property type="entry name" value="TRICARBOXYLIC TRANSPORT PROTEIN"/>
    <property type="match status" value="1"/>
</dbReference>
<feature type="transmembrane region" description="Helical" evidence="1">
    <location>
        <begin position="46"/>
        <end position="69"/>
    </location>
</feature>
<feature type="transmembrane region" description="Helical" evidence="1">
    <location>
        <begin position="21"/>
        <end position="40"/>
    </location>
</feature>
<evidence type="ECO:0000313" key="3">
    <source>
        <dbReference type="EMBL" id="MFC5584644.1"/>
    </source>
</evidence>
<dbReference type="RefSeq" id="WP_246637755.1">
    <property type="nucleotide sequence ID" value="NZ_CP078143.1"/>
</dbReference>
<organism evidence="3 4">
    <name type="scientific">Nitratireductor kimnyeongensis</name>
    <dbReference type="NCBI Taxonomy" id="430679"/>
    <lineage>
        <taxon>Bacteria</taxon>
        <taxon>Pseudomonadati</taxon>
        <taxon>Pseudomonadota</taxon>
        <taxon>Alphaproteobacteria</taxon>
        <taxon>Hyphomicrobiales</taxon>
        <taxon>Phyllobacteriaceae</taxon>
        <taxon>Nitratireductor</taxon>
    </lineage>
</organism>
<protein>
    <submittedName>
        <fullName evidence="3">Tripartite tricarboxylate transporter permease</fullName>
    </submittedName>
</protein>
<feature type="transmembrane region" description="Helical" evidence="1">
    <location>
        <begin position="139"/>
        <end position="164"/>
    </location>
</feature>
<sequence>MMEFIGHAGQGFATALSPQTLLFCFLGVTAGTFIGVLPGIGPLATIAMLLPLTFYLDPTTAIIMLAGIYYGSQYGGSTASILLNLPGTAGASVTCLDGYPMARAGRAGVALCITTIASFAGGCFAIVVMAVLSPALSKFALVMTSADYFALMLLGMVAAVTLIGDAPLKGLAMVVFGLLVGLMGTDTISGQIRFAFGAPYLYDGLPLVLVAMGMFGASEVIASIGSDSAEWLAKQKITFRSLMPTRDDMRRSHAPIWRGSILGSFVGVLPGAGSTIAAFMAYAVEKRVGPNREKLGSGIVEGVAAPESANNAASQTALIPALTLGVPGDATSALMLGALLIHGIAPGPTLIPQHPDIFWGLLASFWIGNLILLILNLPLVGLWVSMLKIPYHILYPGILVFIAIGIYSVNSSYVDVIMVGVLGVLGYALSLLKFPIAPLLLGYILGPLMEANLRRSLLISGGDVSIFWQQPLTLTIMLLALLLLLLPLATKGWRRRLSKELPQD</sequence>
<evidence type="ECO:0000313" key="4">
    <source>
        <dbReference type="Proteomes" id="UP001596107"/>
    </source>
</evidence>
<dbReference type="InterPro" id="IPR002823">
    <property type="entry name" value="DUF112_TM"/>
</dbReference>
<keyword evidence="1" id="KW-0812">Transmembrane</keyword>
<dbReference type="EMBL" id="JBHSNB010000001">
    <property type="protein sequence ID" value="MFC5584644.1"/>
    <property type="molecule type" value="Genomic_DNA"/>
</dbReference>
<feature type="transmembrane region" description="Helical" evidence="1">
    <location>
        <begin position="357"/>
        <end position="377"/>
    </location>
</feature>
<keyword evidence="4" id="KW-1185">Reference proteome</keyword>
<dbReference type="Pfam" id="PF01970">
    <property type="entry name" value="TctA"/>
    <property type="match status" value="1"/>
</dbReference>
<name>A0ABW0T5R4_9HYPH</name>
<evidence type="ECO:0000259" key="2">
    <source>
        <dbReference type="Pfam" id="PF01970"/>
    </source>
</evidence>
<comment type="caution">
    <text evidence="3">The sequence shown here is derived from an EMBL/GenBank/DDBJ whole genome shotgun (WGS) entry which is preliminary data.</text>
</comment>
<feature type="transmembrane region" description="Helical" evidence="1">
    <location>
        <begin position="200"/>
        <end position="224"/>
    </location>
</feature>
<feature type="transmembrane region" description="Helical" evidence="1">
    <location>
        <begin position="389"/>
        <end position="409"/>
    </location>
</feature>
<dbReference type="Proteomes" id="UP001596107">
    <property type="component" value="Unassembled WGS sequence"/>
</dbReference>
<evidence type="ECO:0000256" key="1">
    <source>
        <dbReference type="SAM" id="Phobius"/>
    </source>
</evidence>
<dbReference type="PANTHER" id="PTHR35342:SF5">
    <property type="entry name" value="TRICARBOXYLIC TRANSPORT PROTEIN"/>
    <property type="match status" value="1"/>
</dbReference>
<feature type="transmembrane region" description="Helical" evidence="1">
    <location>
        <begin position="261"/>
        <end position="284"/>
    </location>
</feature>
<feature type="domain" description="DUF112" evidence="2">
    <location>
        <begin position="21"/>
        <end position="441"/>
    </location>
</feature>
<keyword evidence="1" id="KW-1133">Transmembrane helix</keyword>